<protein>
    <submittedName>
        <fullName evidence="1">DUF3277 family protein</fullName>
    </submittedName>
</protein>
<dbReference type="AlphaFoldDB" id="A0A6I2R2P6"/>
<dbReference type="EMBL" id="WKPR01000007">
    <property type="protein sequence ID" value="MSB19743.1"/>
    <property type="molecule type" value="Genomic_DNA"/>
</dbReference>
<name>A0A6I2R2P6_FLAPL</name>
<dbReference type="NCBIfam" id="NF047581">
    <property type="entry name" value="gp105_phage_fam"/>
    <property type="match status" value="1"/>
</dbReference>
<dbReference type="Pfam" id="PF11681">
    <property type="entry name" value="Phage_Tube_PhiTE"/>
    <property type="match status" value="1"/>
</dbReference>
<organism evidence="1 2">
    <name type="scientific">Flavonifractor plautii</name>
    <name type="common">Fusobacterium plautii</name>
    <dbReference type="NCBI Taxonomy" id="292800"/>
    <lineage>
        <taxon>Bacteria</taxon>
        <taxon>Bacillati</taxon>
        <taxon>Bacillota</taxon>
        <taxon>Clostridia</taxon>
        <taxon>Eubacteriales</taxon>
        <taxon>Oscillospiraceae</taxon>
        <taxon>Flavonifractor</taxon>
    </lineage>
</organism>
<accession>A0A6I2R2P6</accession>
<dbReference type="Proteomes" id="UP000434475">
    <property type="component" value="Unassembled WGS sequence"/>
</dbReference>
<evidence type="ECO:0000313" key="2">
    <source>
        <dbReference type="Proteomes" id="UP000434475"/>
    </source>
</evidence>
<reference evidence="1 2" key="1">
    <citation type="journal article" date="2019" name="Nat. Med.">
        <title>A library of human gut bacterial isolates paired with longitudinal multiomics data enables mechanistic microbiome research.</title>
        <authorList>
            <person name="Poyet M."/>
            <person name="Groussin M."/>
            <person name="Gibbons S.M."/>
            <person name="Avila-Pacheco J."/>
            <person name="Jiang X."/>
            <person name="Kearney S.M."/>
            <person name="Perrotta A.R."/>
            <person name="Berdy B."/>
            <person name="Zhao S."/>
            <person name="Lieberman T.D."/>
            <person name="Swanson P.K."/>
            <person name="Smith M."/>
            <person name="Roesemann S."/>
            <person name="Alexander J.E."/>
            <person name="Rich S.A."/>
            <person name="Livny J."/>
            <person name="Vlamakis H."/>
            <person name="Clish C."/>
            <person name="Bullock K."/>
            <person name="Deik A."/>
            <person name="Scott J."/>
            <person name="Pierce K.A."/>
            <person name="Xavier R.J."/>
            <person name="Alm E.J."/>
        </authorList>
    </citation>
    <scope>NUCLEOTIDE SEQUENCE [LARGE SCALE GENOMIC DNA]</scope>
    <source>
        <strain evidence="1 2">BIOML-A2</strain>
    </source>
</reference>
<dbReference type="InterPro" id="IPR021695">
    <property type="entry name" value="Phage_KPP10_Orf10"/>
</dbReference>
<comment type="caution">
    <text evidence="1">The sequence shown here is derived from an EMBL/GenBank/DDBJ whole genome shotgun (WGS) entry which is preliminary data.</text>
</comment>
<dbReference type="GeneID" id="78199700"/>
<evidence type="ECO:0000313" key="1">
    <source>
        <dbReference type="EMBL" id="MSB19743.1"/>
    </source>
</evidence>
<dbReference type="RefSeq" id="WP_050625013.1">
    <property type="nucleotide sequence ID" value="NZ_CAXUMB010000006.1"/>
</dbReference>
<proteinExistence type="predicted"/>
<gene>
    <name evidence="1" type="ORF">GKE97_09445</name>
</gene>
<sequence>MAKGIEVASYDPKKVNVIVGGRTITGFAADGVVSVTKNEDSITPAVGAKGDVTYSENANESGTIAITLMSTSSSLSYLRELEAKRRAVNVTISDVNDADAFTLSADNCRVMKMPDLTRNKEQSTITVNIYAPSVVPR</sequence>